<protein>
    <recommendedName>
        <fullName evidence="3">DUF6973 domain-containing protein</fullName>
    </recommendedName>
</protein>
<proteinExistence type="predicted"/>
<keyword evidence="2" id="KW-0732">Signal</keyword>
<dbReference type="Pfam" id="PF22322">
    <property type="entry name" value="DUF6973"/>
    <property type="match status" value="1"/>
</dbReference>
<dbReference type="RefSeq" id="WP_270122109.1">
    <property type="nucleotide sequence ID" value="NZ_BAAAOM010000004.1"/>
</dbReference>
<dbReference type="EMBL" id="JAVDYD010000001">
    <property type="protein sequence ID" value="MDR7339514.1"/>
    <property type="molecule type" value="Genomic_DNA"/>
</dbReference>
<organism evidence="4 6">
    <name type="scientific">Glycomyces lechevalierae</name>
    <dbReference type="NCBI Taxonomy" id="256034"/>
    <lineage>
        <taxon>Bacteria</taxon>
        <taxon>Bacillati</taxon>
        <taxon>Actinomycetota</taxon>
        <taxon>Actinomycetes</taxon>
        <taxon>Glycomycetales</taxon>
        <taxon>Glycomycetaceae</taxon>
        <taxon>Glycomyces</taxon>
    </lineage>
</organism>
<evidence type="ECO:0000313" key="7">
    <source>
        <dbReference type="Proteomes" id="UP001183604"/>
    </source>
</evidence>
<evidence type="ECO:0000256" key="2">
    <source>
        <dbReference type="SAM" id="SignalP"/>
    </source>
</evidence>
<reference evidence="4" key="1">
    <citation type="submission" date="2022-12" db="EMBL/GenBank/DDBJ databases">
        <title>Gycomyces niveus sp.nov., a novel actinomycete isolated from soil in Shouguang.</title>
        <authorList>
            <person name="Yang X."/>
        </authorList>
    </citation>
    <scope>NUCLEOTIDE SEQUENCE</scope>
    <source>
        <strain evidence="4">DSM 44724</strain>
    </source>
</reference>
<dbReference type="Proteomes" id="UP001145799">
    <property type="component" value="Unassembled WGS sequence"/>
</dbReference>
<evidence type="ECO:0000313" key="6">
    <source>
        <dbReference type="Proteomes" id="UP001145799"/>
    </source>
</evidence>
<feature type="signal peptide" evidence="2">
    <location>
        <begin position="1"/>
        <end position="29"/>
    </location>
</feature>
<gene>
    <name evidence="5" type="ORF">J2S69_003233</name>
    <name evidence="4" type="ORF">O2L01_11700</name>
</gene>
<sequence>MPMPAAKIMTAAAIGAIAAAAWTAAPAYAAATPTATIEHEEEDYGSDLGEIWDCVWAVGPIDCGTAKGAATDAEAATVEEVNWGNFTHDSMHNGKADAFRHCYWNALMVDRIDFEQAEAVATAHEEKPGQPFEEKLMDLANNHDGRIIGDATHSEGEARDRCRQRAMEGTLSTLE</sequence>
<accession>A0A9X3T8U2</accession>
<evidence type="ECO:0000256" key="1">
    <source>
        <dbReference type="SAM" id="MobiDB-lite"/>
    </source>
</evidence>
<dbReference type="InterPro" id="IPR054246">
    <property type="entry name" value="DUF6973"/>
</dbReference>
<evidence type="ECO:0000313" key="4">
    <source>
        <dbReference type="EMBL" id="MDA1385648.1"/>
    </source>
</evidence>
<evidence type="ECO:0000259" key="3">
    <source>
        <dbReference type="Pfam" id="PF22322"/>
    </source>
</evidence>
<feature type="domain" description="DUF6973" evidence="3">
    <location>
        <begin position="84"/>
        <end position="154"/>
    </location>
</feature>
<dbReference type="EMBL" id="JAPZVQ010000005">
    <property type="protein sequence ID" value="MDA1385648.1"/>
    <property type="molecule type" value="Genomic_DNA"/>
</dbReference>
<comment type="caution">
    <text evidence="4">The sequence shown here is derived from an EMBL/GenBank/DDBJ whole genome shotgun (WGS) entry which is preliminary data.</text>
</comment>
<reference evidence="5 7" key="2">
    <citation type="submission" date="2023-07" db="EMBL/GenBank/DDBJ databases">
        <title>Sequencing the genomes of 1000 actinobacteria strains.</title>
        <authorList>
            <person name="Klenk H.-P."/>
        </authorList>
    </citation>
    <scope>NUCLEOTIDE SEQUENCE [LARGE SCALE GENOMIC DNA]</scope>
    <source>
        <strain evidence="5 7">DSM 44724</strain>
    </source>
</reference>
<feature type="chain" id="PRO_5040742239" description="DUF6973 domain-containing protein" evidence="2">
    <location>
        <begin position="30"/>
        <end position="175"/>
    </location>
</feature>
<feature type="region of interest" description="Disordered" evidence="1">
    <location>
        <begin position="149"/>
        <end position="175"/>
    </location>
</feature>
<dbReference type="Proteomes" id="UP001183604">
    <property type="component" value="Unassembled WGS sequence"/>
</dbReference>
<dbReference type="AlphaFoldDB" id="A0A9X3T8U2"/>
<feature type="compositionally biased region" description="Basic and acidic residues" evidence="1">
    <location>
        <begin position="149"/>
        <end position="166"/>
    </location>
</feature>
<keyword evidence="7" id="KW-1185">Reference proteome</keyword>
<evidence type="ECO:0000313" key="5">
    <source>
        <dbReference type="EMBL" id="MDR7339514.1"/>
    </source>
</evidence>
<name>A0A9X3T8U2_9ACTN</name>